<evidence type="ECO:0000256" key="5">
    <source>
        <dbReference type="RuleBase" id="RU003404"/>
    </source>
</evidence>
<dbReference type="GO" id="GO:0003954">
    <property type="term" value="F:NADH dehydrogenase activity"/>
    <property type="evidence" value="ECO:0007669"/>
    <property type="project" value="TreeGrafter"/>
</dbReference>
<evidence type="ECO:0000256" key="1">
    <source>
        <dbReference type="ARBA" id="ARBA00004141"/>
    </source>
</evidence>
<dbReference type="InterPro" id="IPR001750">
    <property type="entry name" value="ND/Mrp_TM"/>
</dbReference>
<dbReference type="AlphaFoldDB" id="A0A0B5GCS4"/>
<feature type="transmembrane region" description="Helical" evidence="5">
    <location>
        <begin position="668"/>
        <end position="684"/>
    </location>
</feature>
<dbReference type="GO" id="GO:0008137">
    <property type="term" value="F:NADH dehydrogenase (ubiquinone) activity"/>
    <property type="evidence" value="ECO:0007669"/>
    <property type="project" value="UniProtKB-EC"/>
</dbReference>
<feature type="transmembrane region" description="Helical" evidence="5">
    <location>
        <begin position="28"/>
        <end position="48"/>
    </location>
</feature>
<feature type="transmembrane region" description="Helical" evidence="5">
    <location>
        <begin position="343"/>
        <end position="362"/>
    </location>
</feature>
<feature type="transmembrane region" description="Helical" evidence="5">
    <location>
        <begin position="167"/>
        <end position="189"/>
    </location>
</feature>
<dbReference type="PANTHER" id="PTHR42829">
    <property type="entry name" value="NADH-UBIQUINONE OXIDOREDUCTASE CHAIN 5"/>
    <property type="match status" value="1"/>
</dbReference>
<evidence type="ECO:0000259" key="6">
    <source>
        <dbReference type="Pfam" id="PF00361"/>
    </source>
</evidence>
<dbReference type="Pfam" id="PF00662">
    <property type="entry name" value="Proton_antipo_N"/>
    <property type="match status" value="1"/>
</dbReference>
<organism evidence="8">
    <name type="scientific">Stachyamoeba lipophora</name>
    <dbReference type="NCBI Taxonomy" id="463046"/>
    <lineage>
        <taxon>Eukaryota</taxon>
        <taxon>Discoba</taxon>
        <taxon>Heterolobosea</taxon>
        <taxon>Tetramitia</taxon>
        <taxon>Eutetramitia</taxon>
        <taxon>Gruberellidae</taxon>
        <taxon>Stachyamoeba</taxon>
    </lineage>
</organism>
<name>A0A0B5GCS4_STALP</name>
<feature type="transmembrane region" description="Helical" evidence="5">
    <location>
        <begin position="453"/>
        <end position="472"/>
    </location>
</feature>
<keyword evidence="2 5" id="KW-0812">Transmembrane</keyword>
<feature type="transmembrane region" description="Helical" evidence="5">
    <location>
        <begin position="563"/>
        <end position="587"/>
    </location>
</feature>
<feature type="transmembrane region" description="Helical" evidence="5">
    <location>
        <begin position="6"/>
        <end position="23"/>
    </location>
</feature>
<feature type="transmembrane region" description="Helical" evidence="5">
    <location>
        <begin position="493"/>
        <end position="516"/>
    </location>
</feature>
<reference evidence="8" key="1">
    <citation type="journal article" date="2014" name="Nucleic Acids Res.">
        <title>Widespread occurrence of organelle genome-encoded 5S rRNAs including permuted molecules.</title>
        <authorList>
            <person name="Valach M."/>
            <person name="Burger G."/>
            <person name="Gray M.W."/>
            <person name="Lang B.F."/>
        </authorList>
    </citation>
    <scope>NUCLEOTIDE SEQUENCE</scope>
    <source>
        <strain evidence="8">ATCC 50324</strain>
    </source>
</reference>
<feature type="domain" description="NADH:quinone oxidoreductase/Mrp antiporter transmembrane" evidence="6">
    <location>
        <begin position="130"/>
        <end position="419"/>
    </location>
</feature>
<dbReference type="EMBL" id="KP165388">
    <property type="protein sequence ID" value="AJF22891.1"/>
    <property type="molecule type" value="Genomic_DNA"/>
</dbReference>
<dbReference type="PRINTS" id="PR01435">
    <property type="entry name" value="NPOXDRDTASE5"/>
</dbReference>
<feature type="domain" description="NADH-Ubiquinone oxidoreductase (complex I) chain 5 N-terminal" evidence="7">
    <location>
        <begin position="64"/>
        <end position="114"/>
    </location>
</feature>
<dbReference type="NCBIfam" id="TIGR01974">
    <property type="entry name" value="NDH_I_L"/>
    <property type="match status" value="1"/>
</dbReference>
<dbReference type="GeneID" id="22976118"/>
<feature type="transmembrane region" description="Helical" evidence="5">
    <location>
        <begin position="429"/>
        <end position="447"/>
    </location>
</feature>
<keyword evidence="5" id="KW-0830">Ubiquinone</keyword>
<dbReference type="PRINTS" id="PR01434">
    <property type="entry name" value="NADHDHGNASE5"/>
</dbReference>
<protein>
    <recommendedName>
        <fullName evidence="5">NADH-ubiquinone oxidoreductase chain 5</fullName>
        <ecNumber evidence="5">7.1.1.2</ecNumber>
    </recommendedName>
</protein>
<comment type="function">
    <text evidence="5">Core subunit of the mitochondrial membrane respiratory chain NADH dehydrogenase (Complex I) which catalyzes electron transfer from NADH through the respiratory chain, using ubiquinone as an electron acceptor. Essential for the catalytic activity and assembly of complex I.</text>
</comment>
<dbReference type="InterPro" id="IPR003945">
    <property type="entry name" value="NU5C-like"/>
</dbReference>
<keyword evidence="5" id="KW-0813">Transport</keyword>
<gene>
    <name evidence="8" type="primary">nad5</name>
</gene>
<comment type="similarity">
    <text evidence="5">Belongs to the complex I subunit 5 family.</text>
</comment>
<dbReference type="Pfam" id="PF00361">
    <property type="entry name" value="Proton_antipo_M"/>
    <property type="match status" value="1"/>
</dbReference>
<feature type="transmembrane region" description="Helical" evidence="5">
    <location>
        <begin position="113"/>
        <end position="131"/>
    </location>
</feature>
<sequence length="685" mass="79968">MYLLPIYLTLFNFIVNILFGKWIGIRGVCFVTTFFIFISFLSSLFIFYEVVLNESLCYVSVVNWFNFDIVNVTWSFYFDPLTSFMLLVVLLVSFCAHLYSTEYMSGDPHQARFMSYLSLFTFFMLVLVTAGNLIQLFVGWEGVGICSYLLINFWYTRLKANKAAMMAVIVNKLGDICLMIAFGYVYYIYKSFDFTVIYSYVQVFFVYDSEWFRFLKPFMLDINYFICLLFILGAVGKSAQIGLHMWLPEAMEGPTPVSSLIHAATMVTAGIFLILRSSFLFENTPSVLLWVVFFGSITTFIASSIGVFQNDLKKIVAYSTCSQLGYMFLSCGLSGYTYSLFHLFNHAFFKALLFLTAGYIIHAISNEQDIRKMGGLVKLFPFAYIMILVASLSLMGFPFLSGFYSKEKIIDLFLSKYSLSMLDLSNSNLYFFFHLFSLMGIICTVTYSVKLLLIVFFNYFSGFYGYISANIYSFSHYFKYSFRFINNINKLHYGSFVLIFPLLLLFILSVISGFVFKDVMIGNNLFIWKNSLSIPSFNNEVISNNFFFLFDYEFNDYMRAVTFYWVIYFSLLNIFIFSMSSNILNLYRIVISSLYTNFLHKFFVEKYIFFNKLIIDCSSYALFYLSYFITYLLFDKGVIERFTSFGLFTNIHNLVIRIRTTEAKYTTNYLLFFFIGYFILYYIVL</sequence>
<dbReference type="InterPro" id="IPR001516">
    <property type="entry name" value="Proton_antipo_N"/>
</dbReference>
<keyword evidence="5" id="KW-0520">NAD</keyword>
<feature type="transmembrane region" description="Helical" evidence="5">
    <location>
        <begin position="382"/>
        <end position="404"/>
    </location>
</feature>
<dbReference type="PANTHER" id="PTHR42829:SF2">
    <property type="entry name" value="NADH-UBIQUINONE OXIDOREDUCTASE CHAIN 5"/>
    <property type="match status" value="1"/>
</dbReference>
<evidence type="ECO:0000313" key="8">
    <source>
        <dbReference type="EMBL" id="AJF22891.1"/>
    </source>
</evidence>
<evidence type="ECO:0000256" key="2">
    <source>
        <dbReference type="ARBA" id="ARBA00022692"/>
    </source>
</evidence>
<dbReference type="EC" id="7.1.1.2" evidence="5"/>
<feature type="transmembrane region" description="Helical" evidence="5">
    <location>
        <begin position="195"/>
        <end position="212"/>
    </location>
</feature>
<dbReference type="RefSeq" id="YP_009118152.1">
    <property type="nucleotide sequence ID" value="NC_026312.1"/>
</dbReference>
<feature type="transmembrane region" description="Helical" evidence="5">
    <location>
        <begin position="81"/>
        <end position="101"/>
    </location>
</feature>
<feature type="transmembrane region" description="Helical" evidence="5">
    <location>
        <begin position="224"/>
        <end position="247"/>
    </location>
</feature>
<dbReference type="GO" id="GO:0015990">
    <property type="term" value="P:electron transport coupled proton transport"/>
    <property type="evidence" value="ECO:0007669"/>
    <property type="project" value="TreeGrafter"/>
</dbReference>
<keyword evidence="3 5" id="KW-1133">Transmembrane helix</keyword>
<feature type="transmembrane region" description="Helical" evidence="5">
    <location>
        <begin position="315"/>
        <end position="336"/>
    </location>
</feature>
<dbReference type="GO" id="GO:0042773">
    <property type="term" value="P:ATP synthesis coupled electron transport"/>
    <property type="evidence" value="ECO:0007669"/>
    <property type="project" value="InterPro"/>
</dbReference>
<feature type="transmembrane region" description="Helical" evidence="5">
    <location>
        <begin position="259"/>
        <end position="275"/>
    </location>
</feature>
<accession>A0A0B5GCS4</accession>
<keyword evidence="8" id="KW-0560">Oxidoreductase</keyword>
<comment type="subcellular location">
    <subcellularLocation>
        <location evidence="1">Membrane</location>
        <topology evidence="1">Multi-pass membrane protein</topology>
    </subcellularLocation>
</comment>
<keyword evidence="4 5" id="KW-0472">Membrane</keyword>
<evidence type="ECO:0000259" key="7">
    <source>
        <dbReference type="Pfam" id="PF00662"/>
    </source>
</evidence>
<dbReference type="InterPro" id="IPR018393">
    <property type="entry name" value="NADHpl_OxRdtase_5_subgr"/>
</dbReference>
<feature type="transmembrane region" description="Helical" evidence="5">
    <location>
        <begin position="608"/>
        <end position="632"/>
    </location>
</feature>
<comment type="catalytic activity">
    <reaction evidence="5">
        <text>a ubiquinone + NADH + 5 H(+)(in) = a ubiquinol + NAD(+) + 4 H(+)(out)</text>
        <dbReference type="Rhea" id="RHEA:29091"/>
        <dbReference type="Rhea" id="RHEA-COMP:9565"/>
        <dbReference type="Rhea" id="RHEA-COMP:9566"/>
        <dbReference type="ChEBI" id="CHEBI:15378"/>
        <dbReference type="ChEBI" id="CHEBI:16389"/>
        <dbReference type="ChEBI" id="CHEBI:17976"/>
        <dbReference type="ChEBI" id="CHEBI:57540"/>
        <dbReference type="ChEBI" id="CHEBI:57945"/>
        <dbReference type="EC" id="7.1.1.2"/>
    </reaction>
</comment>
<dbReference type="GO" id="GO:0016020">
    <property type="term" value="C:membrane"/>
    <property type="evidence" value="ECO:0007669"/>
    <property type="project" value="UniProtKB-SubCell"/>
</dbReference>
<evidence type="ECO:0000256" key="4">
    <source>
        <dbReference type="ARBA" id="ARBA00023136"/>
    </source>
</evidence>
<feature type="transmembrane region" description="Helical" evidence="5">
    <location>
        <begin position="287"/>
        <end position="309"/>
    </location>
</feature>
<evidence type="ECO:0000256" key="3">
    <source>
        <dbReference type="ARBA" id="ARBA00022989"/>
    </source>
</evidence>
<feature type="transmembrane region" description="Helical" evidence="5">
    <location>
        <begin position="638"/>
        <end position="656"/>
    </location>
</feature>
<proteinExistence type="inferred from homology"/>
<keyword evidence="5 8" id="KW-0496">Mitochondrion</keyword>
<geneLocation type="mitochondrion" evidence="8"/>
<feature type="transmembrane region" description="Helical" evidence="5">
    <location>
        <begin position="137"/>
        <end position="155"/>
    </location>
</feature>